<organism evidence="1 2">
    <name type="scientific">Solanum verrucosum</name>
    <dbReference type="NCBI Taxonomy" id="315347"/>
    <lineage>
        <taxon>Eukaryota</taxon>
        <taxon>Viridiplantae</taxon>
        <taxon>Streptophyta</taxon>
        <taxon>Embryophyta</taxon>
        <taxon>Tracheophyta</taxon>
        <taxon>Spermatophyta</taxon>
        <taxon>Magnoliopsida</taxon>
        <taxon>eudicotyledons</taxon>
        <taxon>Gunneridae</taxon>
        <taxon>Pentapetalae</taxon>
        <taxon>asterids</taxon>
        <taxon>lamiids</taxon>
        <taxon>Solanales</taxon>
        <taxon>Solanaceae</taxon>
        <taxon>Solanoideae</taxon>
        <taxon>Solaneae</taxon>
        <taxon>Solanum</taxon>
    </lineage>
</organism>
<evidence type="ECO:0000313" key="2">
    <source>
        <dbReference type="Proteomes" id="UP001234989"/>
    </source>
</evidence>
<evidence type="ECO:0000313" key="1">
    <source>
        <dbReference type="EMBL" id="WMV50055.1"/>
    </source>
</evidence>
<reference evidence="1" key="1">
    <citation type="submission" date="2023-08" db="EMBL/GenBank/DDBJ databases">
        <title>A de novo genome assembly of Solanum verrucosum Schlechtendal, a Mexican diploid species geographically isolated from the other diploid A-genome species in potato relatives.</title>
        <authorList>
            <person name="Hosaka K."/>
        </authorList>
    </citation>
    <scope>NUCLEOTIDE SEQUENCE</scope>
    <source>
        <tissue evidence="1">Young leaves</tissue>
    </source>
</reference>
<sequence length="111" mass="13014">MPIGGVEIKPIHYFLELENPYHLLKVKDTIQEVVYHFPSGPSHVEHFTKMEMKGYMDNQKKQVEPITILDASLDMLERDYVNLAKTYATLQQDFIQEIEKSKKKGKFIVKM</sequence>
<dbReference type="EMBL" id="CP133621">
    <property type="protein sequence ID" value="WMV50055.1"/>
    <property type="molecule type" value="Genomic_DNA"/>
</dbReference>
<accession>A0AAF0UQA0</accession>
<protein>
    <submittedName>
        <fullName evidence="1">Uncharacterized protein</fullName>
    </submittedName>
</protein>
<proteinExistence type="predicted"/>
<gene>
    <name evidence="1" type="ORF">MTR67_043440</name>
</gene>
<dbReference type="AlphaFoldDB" id="A0AAF0UQA0"/>
<keyword evidence="2" id="KW-1185">Reference proteome</keyword>
<name>A0AAF0UQA0_SOLVR</name>
<dbReference type="Proteomes" id="UP001234989">
    <property type="component" value="Chromosome 10"/>
</dbReference>